<evidence type="ECO:0008006" key="5">
    <source>
        <dbReference type="Google" id="ProtNLM"/>
    </source>
</evidence>
<keyword evidence="1" id="KW-0880">Kelch repeat</keyword>
<reference evidence="3 4" key="1">
    <citation type="journal article" date="2019" name="Sci. Rep.">
        <title>A high-quality genome of Eragrostis curvula grass provides insights into Poaceae evolution and supports new strategies to enhance forage quality.</title>
        <authorList>
            <person name="Carballo J."/>
            <person name="Santos B.A.C.M."/>
            <person name="Zappacosta D."/>
            <person name="Garbus I."/>
            <person name="Selva J.P."/>
            <person name="Gallo C.A."/>
            <person name="Diaz A."/>
            <person name="Albertini E."/>
            <person name="Caccamo M."/>
            <person name="Echenique V."/>
        </authorList>
    </citation>
    <scope>NUCLEOTIDE SEQUENCE [LARGE SCALE GENOMIC DNA]</scope>
    <source>
        <strain evidence="4">cv. Victoria</strain>
        <tissue evidence="3">Leaf</tissue>
    </source>
</reference>
<organism evidence="3 4">
    <name type="scientific">Eragrostis curvula</name>
    <name type="common">weeping love grass</name>
    <dbReference type="NCBI Taxonomy" id="38414"/>
    <lineage>
        <taxon>Eukaryota</taxon>
        <taxon>Viridiplantae</taxon>
        <taxon>Streptophyta</taxon>
        <taxon>Embryophyta</taxon>
        <taxon>Tracheophyta</taxon>
        <taxon>Spermatophyta</taxon>
        <taxon>Magnoliopsida</taxon>
        <taxon>Liliopsida</taxon>
        <taxon>Poales</taxon>
        <taxon>Poaceae</taxon>
        <taxon>PACMAD clade</taxon>
        <taxon>Chloridoideae</taxon>
        <taxon>Eragrostideae</taxon>
        <taxon>Eragrostidinae</taxon>
        <taxon>Eragrostis</taxon>
    </lineage>
</organism>
<name>A0A5J9V3C2_9POAL</name>
<dbReference type="EMBL" id="RWGY01000011">
    <property type="protein sequence ID" value="TVU29978.1"/>
    <property type="molecule type" value="Genomic_DNA"/>
</dbReference>
<protein>
    <recommendedName>
        <fullName evidence="5">F-box domain-containing protein</fullName>
    </recommendedName>
</protein>
<accession>A0A5J9V3C2</accession>
<evidence type="ECO:0000256" key="2">
    <source>
        <dbReference type="ARBA" id="ARBA00022737"/>
    </source>
</evidence>
<keyword evidence="4" id="KW-1185">Reference proteome</keyword>
<dbReference type="PANTHER" id="PTHR46344:SF1">
    <property type="entry name" value="OS02G0504900 PROTEIN"/>
    <property type="match status" value="1"/>
</dbReference>
<dbReference type="PANTHER" id="PTHR46344">
    <property type="entry name" value="OS02G0202900 PROTEIN"/>
    <property type="match status" value="1"/>
</dbReference>
<dbReference type="Gramene" id="TVU29978">
    <property type="protein sequence ID" value="TVU29978"/>
    <property type="gene ID" value="EJB05_21577"/>
</dbReference>
<proteinExistence type="predicted"/>
<dbReference type="Gene3D" id="2.120.10.80">
    <property type="entry name" value="Kelch-type beta propeller"/>
    <property type="match status" value="1"/>
</dbReference>
<comment type="caution">
    <text evidence="3">The sequence shown here is derived from an EMBL/GenBank/DDBJ whole genome shotgun (WGS) entry which is preliminary data.</text>
</comment>
<dbReference type="InterPro" id="IPR015915">
    <property type="entry name" value="Kelch-typ_b-propeller"/>
</dbReference>
<dbReference type="Proteomes" id="UP000324897">
    <property type="component" value="Chromosome 1"/>
</dbReference>
<dbReference type="AlphaFoldDB" id="A0A5J9V3C2"/>
<dbReference type="CDD" id="cd22152">
    <property type="entry name" value="F-box_AtAFR-like"/>
    <property type="match status" value="1"/>
</dbReference>
<gene>
    <name evidence="3" type="ORF">EJB05_21577</name>
</gene>
<evidence type="ECO:0000256" key="1">
    <source>
        <dbReference type="ARBA" id="ARBA00022441"/>
    </source>
</evidence>
<dbReference type="Pfam" id="PF24681">
    <property type="entry name" value="Kelch_KLHDC2_KLHL20_DRC7"/>
    <property type="match status" value="1"/>
</dbReference>
<evidence type="ECO:0000313" key="4">
    <source>
        <dbReference type="Proteomes" id="UP000324897"/>
    </source>
</evidence>
<dbReference type="OrthoDB" id="45365at2759"/>
<keyword evidence="2" id="KW-0677">Repeat</keyword>
<sequence>MMLAVVGSQEQFVQSQACFRVRMQLKPPKPPTRPKLCSEHLSREECDPYCALIPGLPEDLAKICLALVPRSHFPVMGAVSKRWMSFLESKELIAVRKEVGKLEEIVYVLAPDAGAEGTQWEVLGCSGENHSPLPHMPGPTKAGFGVVVLDGKLVVIAGYAADHGKECVSDEVYQYDSYLNRWTELAKMNVPRCDFACAEVNGVIYVAGGFGPNGDSLSSVEVYDPEHNKWTLVESLRRPRWGCFGCSFEGKMYVMGGRSSFMIGNSRFVDIYNPNNHAWSEVKNGCVMVTAHAVLDEKLFCIEWKNQRSLAIFNSADNSWQKIPVPLTGSSSTRFSLGTHDNKLLLFPLEEEPGYQTLVYDPAAPTGSEWCTSKLKPSGSCLCSVTIKA</sequence>
<dbReference type="SMART" id="SM00612">
    <property type="entry name" value="Kelch"/>
    <property type="match status" value="2"/>
</dbReference>
<dbReference type="InterPro" id="IPR006652">
    <property type="entry name" value="Kelch_1"/>
</dbReference>
<dbReference type="SUPFAM" id="SSF117281">
    <property type="entry name" value="Kelch motif"/>
    <property type="match status" value="1"/>
</dbReference>
<evidence type="ECO:0000313" key="3">
    <source>
        <dbReference type="EMBL" id="TVU29978.1"/>
    </source>
</evidence>